<dbReference type="PANTHER" id="PTHR10460">
    <property type="entry name" value="ABL INTERACTOR FAMILY MEMBER"/>
    <property type="match status" value="1"/>
</dbReference>
<dbReference type="InterPro" id="IPR012849">
    <property type="entry name" value="Abl-interactor_HHR_dom"/>
</dbReference>
<feature type="compositionally biased region" description="Polar residues" evidence="12">
    <location>
        <begin position="204"/>
        <end position="213"/>
    </location>
</feature>
<protein>
    <submittedName>
        <fullName evidence="15">ABI family, member 3a</fullName>
    </submittedName>
</protein>
<dbReference type="SUPFAM" id="SSF50044">
    <property type="entry name" value="SH3-domain"/>
    <property type="match status" value="1"/>
</dbReference>
<dbReference type="InterPro" id="IPR001452">
    <property type="entry name" value="SH3_domain"/>
</dbReference>
<dbReference type="SMART" id="SM00326">
    <property type="entry name" value="SH3"/>
    <property type="match status" value="1"/>
</dbReference>
<comment type="similarity">
    <text evidence="4">Belongs to the ABI family.</text>
</comment>
<dbReference type="EMBL" id="AHAT01028940">
    <property type="status" value="NOT_ANNOTATED_CDS"/>
    <property type="molecule type" value="Genomic_DNA"/>
</dbReference>
<keyword evidence="6" id="KW-0963">Cytoplasm</keyword>
<keyword evidence="10" id="KW-0966">Cell projection</keyword>
<dbReference type="GO" id="GO:0001764">
    <property type="term" value="P:neuron migration"/>
    <property type="evidence" value="ECO:0000318"/>
    <property type="project" value="GO_Central"/>
</dbReference>
<feature type="domain" description="T-SNARE coiled-coil homology" evidence="14">
    <location>
        <begin position="49"/>
        <end position="111"/>
    </location>
</feature>
<evidence type="ECO:0000259" key="13">
    <source>
        <dbReference type="PROSITE" id="PS50002"/>
    </source>
</evidence>
<dbReference type="eggNOG" id="KOG2546">
    <property type="taxonomic scope" value="Eukaryota"/>
</dbReference>
<dbReference type="GO" id="GO:0031209">
    <property type="term" value="C:SCAR complex"/>
    <property type="evidence" value="ECO:0000318"/>
    <property type="project" value="GO_Central"/>
</dbReference>
<dbReference type="InterPro" id="IPR036028">
    <property type="entry name" value="SH3-like_dom_sf"/>
</dbReference>
<evidence type="ECO:0000313" key="16">
    <source>
        <dbReference type="Proteomes" id="UP000018468"/>
    </source>
</evidence>
<dbReference type="Gene3D" id="6.10.140.1620">
    <property type="match status" value="1"/>
</dbReference>
<comment type="subcellular location">
    <subcellularLocation>
        <location evidence="2">Cell projection</location>
        <location evidence="2">Filopodium</location>
    </subcellularLocation>
    <subcellularLocation>
        <location evidence="3">Cell projection</location>
        <location evidence="3">Lamellipodium</location>
    </subcellularLocation>
    <subcellularLocation>
        <location evidence="1">Cytoplasm</location>
        <location evidence="1">Cytoskeleton</location>
    </subcellularLocation>
</comment>
<dbReference type="Ensembl" id="ENSLOCT00000016210.1">
    <property type="protein sequence ID" value="ENSLOCP00000016180.1"/>
    <property type="gene ID" value="ENSLOCG00000013134.1"/>
</dbReference>
<dbReference type="Pfam" id="PF00018">
    <property type="entry name" value="SH3_1"/>
    <property type="match status" value="1"/>
</dbReference>
<evidence type="ECO:0000256" key="9">
    <source>
        <dbReference type="ARBA" id="ARBA00023212"/>
    </source>
</evidence>
<evidence type="ECO:0000256" key="3">
    <source>
        <dbReference type="ARBA" id="ARBA00004510"/>
    </source>
</evidence>
<dbReference type="EMBL" id="AHAT01028939">
    <property type="status" value="NOT_ANNOTATED_CDS"/>
    <property type="molecule type" value="Genomic_DNA"/>
</dbReference>
<proteinExistence type="inferred from homology"/>
<dbReference type="GO" id="GO:0030175">
    <property type="term" value="C:filopodium"/>
    <property type="evidence" value="ECO:0007669"/>
    <property type="project" value="UniProtKB-SubCell"/>
</dbReference>
<evidence type="ECO:0000256" key="7">
    <source>
        <dbReference type="ARBA" id="ARBA00022553"/>
    </source>
</evidence>
<evidence type="ECO:0000256" key="12">
    <source>
        <dbReference type="SAM" id="MobiDB-lite"/>
    </source>
</evidence>
<evidence type="ECO:0000256" key="1">
    <source>
        <dbReference type="ARBA" id="ARBA00004245"/>
    </source>
</evidence>
<dbReference type="STRING" id="7918.ENSLOCP00000016180"/>
<accession>W5N6C1</accession>
<evidence type="ECO:0000313" key="15">
    <source>
        <dbReference type="Ensembl" id="ENSLOCP00000016180.1"/>
    </source>
</evidence>
<organism evidence="15 16">
    <name type="scientific">Lepisosteus oculatus</name>
    <name type="common">Spotted gar</name>
    <dbReference type="NCBI Taxonomy" id="7918"/>
    <lineage>
        <taxon>Eukaryota</taxon>
        <taxon>Metazoa</taxon>
        <taxon>Chordata</taxon>
        <taxon>Craniata</taxon>
        <taxon>Vertebrata</taxon>
        <taxon>Euteleostomi</taxon>
        <taxon>Actinopterygii</taxon>
        <taxon>Neopterygii</taxon>
        <taxon>Holostei</taxon>
        <taxon>Semionotiformes</taxon>
        <taxon>Lepisosteidae</taxon>
        <taxon>Lepisosteus</taxon>
    </lineage>
</organism>
<keyword evidence="7" id="KW-0597">Phosphoprotein</keyword>
<dbReference type="Pfam" id="PF07815">
    <property type="entry name" value="Abi_HHR"/>
    <property type="match status" value="1"/>
</dbReference>
<dbReference type="OMA" id="MLAWENE"/>
<dbReference type="GO" id="GO:0035591">
    <property type="term" value="F:signaling adaptor activity"/>
    <property type="evidence" value="ECO:0000318"/>
    <property type="project" value="GO_Central"/>
</dbReference>
<dbReference type="PROSITE" id="PS50192">
    <property type="entry name" value="T_SNARE"/>
    <property type="match status" value="1"/>
</dbReference>
<dbReference type="AlphaFoldDB" id="W5N6C1"/>
<dbReference type="InParanoid" id="W5N6C1"/>
<dbReference type="GO" id="GO:0098858">
    <property type="term" value="C:actin-based cell projection"/>
    <property type="evidence" value="ECO:0000318"/>
    <property type="project" value="GO_Central"/>
</dbReference>
<dbReference type="PRINTS" id="PR00452">
    <property type="entry name" value="SH3DOMAIN"/>
</dbReference>
<dbReference type="EMBL" id="AHAT01028941">
    <property type="status" value="NOT_ANNOTATED_CDS"/>
    <property type="molecule type" value="Genomic_DNA"/>
</dbReference>
<evidence type="ECO:0000256" key="11">
    <source>
        <dbReference type="PROSITE-ProRule" id="PRU00192"/>
    </source>
</evidence>
<dbReference type="GO" id="GO:0048858">
    <property type="term" value="P:cell projection morphogenesis"/>
    <property type="evidence" value="ECO:0000318"/>
    <property type="project" value="GO_Central"/>
</dbReference>
<dbReference type="Gene3D" id="2.30.30.40">
    <property type="entry name" value="SH3 Domains"/>
    <property type="match status" value="1"/>
</dbReference>
<keyword evidence="5 11" id="KW-0728">SH3 domain</keyword>
<dbReference type="PANTHER" id="PTHR10460:SF60">
    <property type="entry name" value="ABI GENE FAMILY MEMBER 3"/>
    <property type="match status" value="1"/>
</dbReference>
<dbReference type="InterPro" id="IPR028457">
    <property type="entry name" value="ABI"/>
</dbReference>
<reference evidence="16" key="1">
    <citation type="submission" date="2011-12" db="EMBL/GenBank/DDBJ databases">
        <title>The Draft Genome of Lepisosteus oculatus.</title>
        <authorList>
            <consortium name="The Broad Institute Genome Assembly &amp; Analysis Group"/>
            <consortium name="Computational R&amp;D Group"/>
            <consortium name="and Sequencing Platform"/>
            <person name="Di Palma F."/>
            <person name="Alfoldi J."/>
            <person name="Johnson J."/>
            <person name="Berlin A."/>
            <person name="Gnerre S."/>
            <person name="Jaffe D."/>
            <person name="MacCallum I."/>
            <person name="Young S."/>
            <person name="Walker B.J."/>
            <person name="Lander E.S."/>
            <person name="Lindblad-Toh K."/>
        </authorList>
    </citation>
    <scope>NUCLEOTIDE SEQUENCE [LARGE SCALE GENOMIC DNA]</scope>
</reference>
<feature type="domain" description="SH3" evidence="13">
    <location>
        <begin position="403"/>
        <end position="461"/>
    </location>
</feature>
<keyword evidence="8" id="KW-0175">Coiled coil</keyword>
<evidence type="ECO:0000256" key="10">
    <source>
        <dbReference type="ARBA" id="ARBA00023273"/>
    </source>
</evidence>
<evidence type="ECO:0000256" key="4">
    <source>
        <dbReference type="ARBA" id="ARBA00010020"/>
    </source>
</evidence>
<name>W5N6C1_LEPOC</name>
<dbReference type="GO" id="GO:0005856">
    <property type="term" value="C:cytoskeleton"/>
    <property type="evidence" value="ECO:0007669"/>
    <property type="project" value="UniProtKB-SubCell"/>
</dbReference>
<sequence length="461" mass="50067">MKDQNGEEIQTILQEAPSARQALLDNYANLHKVADYCESNYLQVEDTKKALEETKAFTTQSLASVAYQISTMASNVLKLLDAQTAQLRSLESSVNLISQTVDMHREKVSRREIGVFTTVKRMPRNQKIIPPPATPEQKTKYSRTPIAYATLDSVGHGMKDSSKQLGRTGTMNRKQPSREPGGTLGRSTRAPEAVQCPVAPSLTRGPSLSSLNERPSAVKPVALLKVAPLRASSVLCNRQTLITQHYTQSRLCVPSAPGGGATLPVAARGPGFDWGCRRALSPSPPPPRKHVRALLSGLLAHSTPRPPEHWPLLSAQLQQNSLGSKLCNPRQQSVLLPLLPSPPLSVIIPPPPPYPPPLAPLALLTPPLGLAKRLLHLGEWPSPCHPFGPHSEFGTAEPPFKLLLDPSAVALYSYSSSKEDELTFQEGDIIYIIQKGTDGWYTGFFNGVEGYFPGNYVGPAS</sequence>
<reference evidence="15" key="2">
    <citation type="submission" date="2025-08" db="UniProtKB">
        <authorList>
            <consortium name="Ensembl"/>
        </authorList>
    </citation>
    <scope>IDENTIFICATION</scope>
</reference>
<dbReference type="EMBL" id="AHAT01028942">
    <property type="status" value="NOT_ANNOTATED_CDS"/>
    <property type="molecule type" value="Genomic_DNA"/>
</dbReference>
<dbReference type="GeneTree" id="ENSGT00940000154811"/>
<dbReference type="Proteomes" id="UP000018468">
    <property type="component" value="Linkage group LG15"/>
</dbReference>
<keyword evidence="9" id="KW-0206">Cytoskeleton</keyword>
<evidence type="ECO:0000259" key="14">
    <source>
        <dbReference type="PROSITE" id="PS50192"/>
    </source>
</evidence>
<dbReference type="Bgee" id="ENSLOCG00000013134">
    <property type="expression patterns" value="Expressed in mesonephros and 12 other cell types or tissues"/>
</dbReference>
<reference evidence="15" key="3">
    <citation type="submission" date="2025-09" db="UniProtKB">
        <authorList>
            <consortium name="Ensembl"/>
        </authorList>
    </citation>
    <scope>IDENTIFICATION</scope>
</reference>
<feature type="region of interest" description="Disordered" evidence="12">
    <location>
        <begin position="152"/>
        <end position="213"/>
    </location>
</feature>
<evidence type="ECO:0000256" key="8">
    <source>
        <dbReference type="ARBA" id="ARBA00023054"/>
    </source>
</evidence>
<dbReference type="HOGENOM" id="CLU_035421_0_0_1"/>
<dbReference type="InterPro" id="IPR000727">
    <property type="entry name" value="T_SNARE_dom"/>
</dbReference>
<evidence type="ECO:0000256" key="2">
    <source>
        <dbReference type="ARBA" id="ARBA00004486"/>
    </source>
</evidence>
<dbReference type="PROSITE" id="PS50002">
    <property type="entry name" value="SH3"/>
    <property type="match status" value="1"/>
</dbReference>
<evidence type="ECO:0000256" key="6">
    <source>
        <dbReference type="ARBA" id="ARBA00022490"/>
    </source>
</evidence>
<feature type="compositionally biased region" description="Polar residues" evidence="12">
    <location>
        <begin position="163"/>
        <end position="174"/>
    </location>
</feature>
<keyword evidence="16" id="KW-1185">Reference proteome</keyword>
<evidence type="ECO:0000256" key="5">
    <source>
        <dbReference type="ARBA" id="ARBA00022443"/>
    </source>
</evidence>
<dbReference type="GO" id="GO:0030027">
    <property type="term" value="C:lamellipodium"/>
    <property type="evidence" value="ECO:0000318"/>
    <property type="project" value="GO_Central"/>
</dbReference>